<evidence type="ECO:0000256" key="4">
    <source>
        <dbReference type="ARBA" id="ARBA00022679"/>
    </source>
</evidence>
<keyword evidence="2" id="KW-0696">RNA-directed RNA polymerase</keyword>
<proteinExistence type="predicted"/>
<evidence type="ECO:0000313" key="11">
    <source>
        <dbReference type="EMBL" id="ABE03004.1"/>
    </source>
</evidence>
<keyword evidence="5" id="KW-0548">Nucleotidyltransferase</keyword>
<dbReference type="InterPro" id="IPR007094">
    <property type="entry name" value="RNA-dir_pol_PSvirus"/>
</dbReference>
<evidence type="ECO:0000256" key="5">
    <source>
        <dbReference type="ARBA" id="ARBA00022695"/>
    </source>
</evidence>
<comment type="subcellular location">
    <subcellularLocation>
        <location evidence="1">Virion</location>
    </subcellularLocation>
</comment>
<keyword evidence="12" id="KW-1185">Reference proteome</keyword>
<dbReference type="KEGG" id="vg:40525255"/>
<evidence type="ECO:0000256" key="9">
    <source>
        <dbReference type="SAM" id="MobiDB-lite"/>
    </source>
</evidence>
<keyword evidence="8" id="KW-0693">Viral RNA replication</keyword>
<feature type="compositionally biased region" description="Polar residues" evidence="9">
    <location>
        <begin position="231"/>
        <end position="255"/>
    </location>
</feature>
<dbReference type="Pfam" id="PF00767">
    <property type="entry name" value="Poty_coat"/>
    <property type="match status" value="1"/>
</dbReference>
<keyword evidence="3" id="KW-0167">Capsid protein</keyword>
<evidence type="ECO:0000259" key="10">
    <source>
        <dbReference type="PROSITE" id="PS50507"/>
    </source>
</evidence>
<evidence type="ECO:0000256" key="8">
    <source>
        <dbReference type="ARBA" id="ARBA00022953"/>
    </source>
</evidence>
<reference evidence="11 12" key="1">
    <citation type="journal article" date="2007" name="Plant Pathol.">
        <title>First report of Cucurbit aphid-borne yellows virus in Italy.</title>
        <authorList>
            <person name="Tomassoli L."/>
            <person name="Meneghini M."/>
        </authorList>
    </citation>
    <scope>NUCLEOTIDE SEQUENCE [LARGE SCALE GENOMIC DNA]</scope>
</reference>
<accession>Q1PCQ7</accession>
<dbReference type="RefSeq" id="YP_009665118.1">
    <property type="nucleotide sequence ID" value="NC_043134.1"/>
</dbReference>
<dbReference type="InterPro" id="IPR001205">
    <property type="entry name" value="RNA-dir_pol_C"/>
</dbReference>
<dbReference type="EMBL" id="DQ450199">
    <property type="protein sequence ID" value="ABE03004.1"/>
    <property type="molecule type" value="Genomic_RNA"/>
</dbReference>
<evidence type="ECO:0000256" key="7">
    <source>
        <dbReference type="ARBA" id="ARBA00022844"/>
    </source>
</evidence>
<dbReference type="GO" id="GO:0003723">
    <property type="term" value="F:RNA binding"/>
    <property type="evidence" value="ECO:0007669"/>
    <property type="project" value="InterPro"/>
</dbReference>
<dbReference type="GO" id="GO:0006351">
    <property type="term" value="P:DNA-templated transcription"/>
    <property type="evidence" value="ECO:0007669"/>
    <property type="project" value="InterPro"/>
</dbReference>
<dbReference type="Pfam" id="PF00680">
    <property type="entry name" value="RdRP_1"/>
    <property type="match status" value="1"/>
</dbReference>
<dbReference type="GO" id="GO:0019028">
    <property type="term" value="C:viral capsid"/>
    <property type="evidence" value="ECO:0007669"/>
    <property type="project" value="UniProtKB-KW"/>
</dbReference>
<dbReference type="InterPro" id="IPR043128">
    <property type="entry name" value="Rev_trsase/Diguanyl_cyclase"/>
</dbReference>
<evidence type="ECO:0000256" key="2">
    <source>
        <dbReference type="ARBA" id="ARBA00022484"/>
    </source>
</evidence>
<dbReference type="PROSITE" id="PS50507">
    <property type="entry name" value="RDRP_SSRNA_POS"/>
    <property type="match status" value="1"/>
</dbReference>
<dbReference type="GO" id="GO:0000166">
    <property type="term" value="F:nucleotide binding"/>
    <property type="evidence" value="ECO:0007669"/>
    <property type="project" value="UniProtKB-KW"/>
</dbReference>
<dbReference type="InterPro" id="IPR001592">
    <property type="entry name" value="Poty_coat"/>
</dbReference>
<name>Q1PCQ7_9POTY</name>
<organism evidence="11 12">
    <name type="scientific">Narcissus latent virus</name>
    <dbReference type="NCBI Taxonomy" id="48200"/>
    <lineage>
        <taxon>Viruses</taxon>
        <taxon>Riboviria</taxon>
        <taxon>Orthornavirae</taxon>
        <taxon>Pisuviricota</taxon>
        <taxon>Stelpaviricetes</taxon>
        <taxon>Patatavirales</taxon>
        <taxon>Potyviridae</taxon>
        <taxon>Macluravirus</taxon>
        <taxon>Macluravirus narcissi</taxon>
    </lineage>
</organism>
<dbReference type="Proteomes" id="UP000232795">
    <property type="component" value="Segment"/>
</dbReference>
<dbReference type="InterPro" id="IPR043502">
    <property type="entry name" value="DNA/RNA_pol_sf"/>
</dbReference>
<dbReference type="Gene3D" id="3.30.70.270">
    <property type="match status" value="1"/>
</dbReference>
<evidence type="ECO:0000313" key="12">
    <source>
        <dbReference type="Proteomes" id="UP000232795"/>
    </source>
</evidence>
<dbReference type="SUPFAM" id="SSF56672">
    <property type="entry name" value="DNA/RNA polymerases"/>
    <property type="match status" value="1"/>
</dbReference>
<keyword evidence="4" id="KW-0808">Transferase</keyword>
<feature type="region of interest" description="Disordered" evidence="9">
    <location>
        <begin position="226"/>
        <end position="276"/>
    </location>
</feature>
<dbReference type="GeneID" id="40525255"/>
<keyword evidence="7" id="KW-0946">Virion</keyword>
<feature type="domain" description="RdRp catalytic" evidence="10">
    <location>
        <begin position="1"/>
        <end position="60"/>
    </location>
</feature>
<sequence>NSGQPSTVVDNTLVLMLSFYYAYAKKTNDLAFEHIDERFRFVCNGDDNKFSVSPEFVAEFGGSFGDEISELGLTYEFDDLTPDIMRNPYMSLTIVQVGDRIGFQLNPERIVGIVQWIKKGGVLHAAQAAFAAMVETFNDPSLFTVMHTYLVWLLVTHKDVLLYAQENGLGSVCYMDPCQVFALHYGSSKGLEDVKFDNEDESADEDDGNITPDLELQMDVGNLIPEKEKNPQNVNASDGGKNASNSATGESSKPPENNAGKGADQGNVDPPQGDPLVDDEVVEWVIPKMSPNIGTSPIPVINGKKLWKRGILKSIPKMMFNTTSTMATQAQLTSWVEEVKQVLALKTDDAWTVVITNWCIWCANNGTSPEIDTSQTMEIRDGFGKVQAIPIEVFVDPAVENGGLRKIMRHFSGITHEILKAGKRMTAWGNKRGFTEKSMIPYAFDYYVVTNTTPKTVREQLAQSKAAAIGSGVTRKMVLDGNIQGSHASYERHVDTDNSEYEHGNNVDQRPYLT</sequence>
<evidence type="ECO:0000256" key="3">
    <source>
        <dbReference type="ARBA" id="ARBA00022561"/>
    </source>
</evidence>
<evidence type="ECO:0000256" key="6">
    <source>
        <dbReference type="ARBA" id="ARBA00022741"/>
    </source>
</evidence>
<dbReference type="GO" id="GO:0003968">
    <property type="term" value="F:RNA-directed RNA polymerase activity"/>
    <property type="evidence" value="ECO:0007669"/>
    <property type="project" value="UniProtKB-KW"/>
</dbReference>
<keyword evidence="6" id="KW-0547">Nucleotide-binding</keyword>
<evidence type="ECO:0000256" key="1">
    <source>
        <dbReference type="ARBA" id="ARBA00004328"/>
    </source>
</evidence>
<dbReference type="GO" id="GO:0039694">
    <property type="term" value="P:viral RNA genome replication"/>
    <property type="evidence" value="ECO:0007669"/>
    <property type="project" value="InterPro"/>
</dbReference>
<protein>
    <submittedName>
        <fullName evidence="11">Polyprotein</fullName>
    </submittedName>
</protein>
<feature type="non-terminal residue" evidence="11">
    <location>
        <position position="1"/>
    </location>
</feature>